<proteinExistence type="predicted"/>
<comment type="caution">
    <text evidence="1">The sequence shown here is derived from an EMBL/GenBank/DDBJ whole genome shotgun (WGS) entry which is preliminary data.</text>
</comment>
<dbReference type="EMBL" id="AKXB02000149">
    <property type="protein sequence ID" value="EMO87750.1"/>
    <property type="molecule type" value="Genomic_DNA"/>
</dbReference>
<organism evidence="1 2">
    <name type="scientific">Leptospira noguchii str. 2001034031</name>
    <dbReference type="NCBI Taxonomy" id="1193053"/>
    <lineage>
        <taxon>Bacteria</taxon>
        <taxon>Pseudomonadati</taxon>
        <taxon>Spirochaetota</taxon>
        <taxon>Spirochaetia</taxon>
        <taxon>Leptospirales</taxon>
        <taxon>Leptospiraceae</taxon>
        <taxon>Leptospira</taxon>
    </lineage>
</organism>
<gene>
    <name evidence="1" type="ORF">LEP1GSC024_4406</name>
</gene>
<evidence type="ECO:0000313" key="2">
    <source>
        <dbReference type="Proteomes" id="UP000012138"/>
    </source>
</evidence>
<accession>M6Y226</accession>
<protein>
    <submittedName>
        <fullName evidence="1">Uncharacterized protein</fullName>
    </submittedName>
</protein>
<reference evidence="1 2" key="1">
    <citation type="submission" date="2013-01" db="EMBL/GenBank/DDBJ databases">
        <authorList>
            <person name="Harkins D.M."/>
            <person name="Durkin A.S."/>
            <person name="Brinkac L.M."/>
            <person name="Haft D.H."/>
            <person name="Selengut J.D."/>
            <person name="Sanka R."/>
            <person name="DePew J."/>
            <person name="Purushe J."/>
            <person name="Whelen A.C."/>
            <person name="Vinetz J.M."/>
            <person name="Sutton G.G."/>
            <person name="Nierman W.C."/>
            <person name="Fouts D.E."/>
        </authorList>
    </citation>
    <scope>NUCLEOTIDE SEQUENCE [LARGE SCALE GENOMIC DNA]</scope>
    <source>
        <strain evidence="1 2">2001034031</strain>
    </source>
</reference>
<name>M6Y226_9LEPT</name>
<dbReference type="AlphaFoldDB" id="M6Y226"/>
<sequence length="37" mass="4296">MVFTIQSFTIKFKSVRVPTNSVSLKILNNRVVEKFHS</sequence>
<evidence type="ECO:0000313" key="1">
    <source>
        <dbReference type="EMBL" id="EMO87750.1"/>
    </source>
</evidence>
<dbReference type="Proteomes" id="UP000012138">
    <property type="component" value="Unassembled WGS sequence"/>
</dbReference>